<evidence type="ECO:0000256" key="1">
    <source>
        <dbReference type="ARBA" id="ARBA00004496"/>
    </source>
</evidence>
<keyword evidence="4 10" id="KW-0963">Cytoplasm</keyword>
<dbReference type="PANTHER" id="PTHR15952:SF11">
    <property type="entry name" value="EXPORTIN-T"/>
    <property type="match status" value="1"/>
</dbReference>
<keyword evidence="3 10" id="KW-0813">Transport</keyword>
<evidence type="ECO:0000256" key="11">
    <source>
        <dbReference type="SAM" id="MobiDB-lite"/>
    </source>
</evidence>
<reference evidence="14" key="1">
    <citation type="submission" date="2014-05" db="EMBL/GenBank/DDBJ databases">
        <title>The transcriptome of the halophilic microalga Tetraselmis sp. GSL018 isolated from the Great Salt Lake, Utah.</title>
        <authorList>
            <person name="Jinkerson R.E."/>
            <person name="D'Adamo S."/>
            <person name="Posewitz M.C."/>
        </authorList>
    </citation>
    <scope>NUCLEOTIDE SEQUENCE</scope>
    <source>
        <strain evidence="14">GSL018</strain>
    </source>
</reference>
<gene>
    <name evidence="14" type="primary">XPOT</name>
    <name evidence="14" type="ORF">TSPGSL018_16499</name>
</gene>
<feature type="compositionally biased region" description="Low complexity" evidence="11">
    <location>
        <begin position="471"/>
        <end position="485"/>
    </location>
</feature>
<keyword evidence="5 10" id="KW-0820">tRNA-binding</keyword>
<dbReference type="EMBL" id="GBEZ01007555">
    <property type="protein sequence ID" value="JAC77918.1"/>
    <property type="molecule type" value="Transcribed_RNA"/>
</dbReference>
<keyword evidence="7 10" id="KW-0539">Nucleus</keyword>
<evidence type="ECO:0000256" key="2">
    <source>
        <dbReference type="ARBA" id="ARBA00018928"/>
    </source>
</evidence>
<dbReference type="GO" id="GO:0031267">
    <property type="term" value="F:small GTPase binding"/>
    <property type="evidence" value="ECO:0007669"/>
    <property type="project" value="InterPro"/>
</dbReference>
<comment type="function">
    <text evidence="10">tRNA nucleus export receptor which facilitates tRNA translocation across the nuclear pore complex.</text>
</comment>
<evidence type="ECO:0000256" key="3">
    <source>
        <dbReference type="ARBA" id="ARBA00022448"/>
    </source>
</evidence>
<keyword evidence="6 10" id="KW-0694">RNA-binding</keyword>
<evidence type="ECO:0000256" key="9">
    <source>
        <dbReference type="ARBA" id="ARBA00032199"/>
    </source>
</evidence>
<feature type="domain" description="Exportin-1/Importin-beta-like" evidence="12">
    <location>
        <begin position="1"/>
        <end position="109"/>
    </location>
</feature>
<evidence type="ECO:0000259" key="12">
    <source>
        <dbReference type="Pfam" id="PF08389"/>
    </source>
</evidence>
<comment type="similarity">
    <text evidence="10">Belongs to the exportin family.</text>
</comment>
<dbReference type="Gene3D" id="1.25.10.10">
    <property type="entry name" value="Leucine-rich Repeat Variant"/>
    <property type="match status" value="1"/>
</dbReference>
<dbReference type="InterPro" id="IPR013598">
    <property type="entry name" value="Exportin-1/Importin-b-like"/>
</dbReference>
<accession>A0A061S0Z3</accession>
<dbReference type="InterPro" id="IPR045546">
    <property type="entry name" value="Exportin-T_C"/>
</dbReference>
<dbReference type="GO" id="GO:0005737">
    <property type="term" value="C:cytoplasm"/>
    <property type="evidence" value="ECO:0007669"/>
    <property type="project" value="UniProtKB-SubCell"/>
</dbReference>
<feature type="domain" description="Exportin-T C-terminal" evidence="13">
    <location>
        <begin position="201"/>
        <end position="639"/>
    </location>
</feature>
<dbReference type="GO" id="GO:0016363">
    <property type="term" value="C:nuclear matrix"/>
    <property type="evidence" value="ECO:0007669"/>
    <property type="project" value="TreeGrafter"/>
</dbReference>
<evidence type="ECO:0000256" key="8">
    <source>
        <dbReference type="ARBA" id="ARBA00029784"/>
    </source>
</evidence>
<name>A0A061S0Z3_9CHLO</name>
<dbReference type="GO" id="GO:0000049">
    <property type="term" value="F:tRNA binding"/>
    <property type="evidence" value="ECO:0007669"/>
    <property type="project" value="UniProtKB-UniRule"/>
</dbReference>
<dbReference type="GO" id="GO:0071528">
    <property type="term" value="P:tRNA re-export from nucleus"/>
    <property type="evidence" value="ECO:0007669"/>
    <property type="project" value="UniProtKB-UniRule"/>
</dbReference>
<evidence type="ECO:0000313" key="14">
    <source>
        <dbReference type="EMBL" id="JAC77918.1"/>
    </source>
</evidence>
<protein>
    <recommendedName>
        <fullName evidence="2 10">Exportin-T</fullName>
    </recommendedName>
    <alternativeName>
        <fullName evidence="8 10">Exportin(tRNA)</fullName>
    </alternativeName>
    <alternativeName>
        <fullName evidence="9 10">tRNA exportin</fullName>
    </alternativeName>
</protein>
<feature type="region of interest" description="Disordered" evidence="11">
    <location>
        <begin position="471"/>
        <end position="490"/>
    </location>
</feature>
<dbReference type="PANTHER" id="PTHR15952">
    <property type="entry name" value="EXPORTIN-T/LOS1"/>
    <property type="match status" value="1"/>
</dbReference>
<comment type="subcellular location">
    <subcellularLocation>
        <location evidence="1 10">Cytoplasm</location>
    </subcellularLocation>
    <subcellularLocation>
        <location evidence="10">Nucleus</location>
    </subcellularLocation>
    <text evidence="10">Shuttles between the nucleus and the cytoplasm.</text>
</comment>
<dbReference type="SUPFAM" id="SSF48371">
    <property type="entry name" value="ARM repeat"/>
    <property type="match status" value="1"/>
</dbReference>
<dbReference type="InterPro" id="IPR011989">
    <property type="entry name" value="ARM-like"/>
</dbReference>
<evidence type="ECO:0000256" key="6">
    <source>
        <dbReference type="ARBA" id="ARBA00022884"/>
    </source>
</evidence>
<evidence type="ECO:0000256" key="4">
    <source>
        <dbReference type="ARBA" id="ARBA00022490"/>
    </source>
</evidence>
<dbReference type="AlphaFoldDB" id="A0A061S0Z3"/>
<dbReference type="InterPro" id="IPR016024">
    <property type="entry name" value="ARM-type_fold"/>
</dbReference>
<evidence type="ECO:0000259" key="13">
    <source>
        <dbReference type="Pfam" id="PF19282"/>
    </source>
</evidence>
<evidence type="ECO:0000256" key="5">
    <source>
        <dbReference type="ARBA" id="ARBA00022555"/>
    </source>
</evidence>
<dbReference type="InterPro" id="IPR040017">
    <property type="entry name" value="XPOT"/>
</dbReference>
<dbReference type="GO" id="GO:0005643">
    <property type="term" value="C:nuclear pore"/>
    <property type="evidence" value="ECO:0007669"/>
    <property type="project" value="TreeGrafter"/>
</dbReference>
<evidence type="ECO:0000256" key="10">
    <source>
        <dbReference type="RuleBase" id="RU366037"/>
    </source>
</evidence>
<evidence type="ECO:0000256" key="7">
    <source>
        <dbReference type="ARBA" id="ARBA00023242"/>
    </source>
</evidence>
<sequence length="708" mass="76184">MFCRILLAIDDDVISLDIPRSQEESRRSMHLKDSMRERCIHELAEAWYQLVAMYKDQRPGLAAMVLEAVKRYICWIDIGLVANSRFMSLLFSLSGAPSSELQGAACGCIAEVLSKRMDAFHKLRLIQQLGTVEVCKSWARGVPPGTSVEDMEEELAEKYAALLATLANELLDCWKRAENGVTSIAAVGLAVDPEALQEARETTEAALGLLSELFPAIISALYNPTDSVSMAVVPFLLAYMQRVRRMQDVPERHMQHARMALDGLHACAMYPSDMPLDTADGPEGAAVVDEMEEAVTEKRREVFTLFKNVAKLSLAETASFVGARLERAIANSQASFQEVEVAVTLLYQLGEGAQEEHAKPGCGVLGQMAAGIMQAGPSLPHARNRLVAVAVLEVFVRYCRVLQTQPSLAPSVLAAVLDDRGMGHRTRAVSTRACYLFQRLVRQLRSSLAPAAEQILAGLEPHLARIAATPVAQGGPGAPAQAGAKGTQGKGPTGVASYLDDRMYAFEAAGLLLNGDDLPEDRQRAFVQGILAPLVQQVEANTERAAQGGLAEAQMVQHALAAISHLAKGFTHHVATAARPGIGELLLQVLSVVLRVPPAAPRNKGLRARVMGLLHRDVEVLGAKLLPYAPSAIAALLYDGMDARCARPPRADRLPVQEQLPWSLRGLPRARGGRRPQAPAAVMGLVRADRSVVSAAGDHGDGERGGAP</sequence>
<proteinExistence type="inferred from homology"/>
<organism evidence="14">
    <name type="scientific">Tetraselmis sp. GSL018</name>
    <dbReference type="NCBI Taxonomy" id="582737"/>
    <lineage>
        <taxon>Eukaryota</taxon>
        <taxon>Viridiplantae</taxon>
        <taxon>Chlorophyta</taxon>
        <taxon>core chlorophytes</taxon>
        <taxon>Chlorodendrophyceae</taxon>
        <taxon>Chlorodendrales</taxon>
        <taxon>Chlorodendraceae</taxon>
        <taxon>Tetraselmis</taxon>
    </lineage>
</organism>
<dbReference type="Pfam" id="PF08389">
    <property type="entry name" value="Xpo1"/>
    <property type="match status" value="1"/>
</dbReference>
<dbReference type="Pfam" id="PF19282">
    <property type="entry name" value="Exportin-T"/>
    <property type="match status" value="1"/>
</dbReference>